<keyword evidence="2" id="KW-1185">Reference proteome</keyword>
<dbReference type="AlphaFoldDB" id="A0AAD6SHP9"/>
<reference evidence="1" key="1">
    <citation type="submission" date="2023-03" db="EMBL/GenBank/DDBJ databases">
        <title>Massive genome expansion in bonnet fungi (Mycena s.s.) driven by repeated elements and novel gene families across ecological guilds.</title>
        <authorList>
            <consortium name="Lawrence Berkeley National Laboratory"/>
            <person name="Harder C.B."/>
            <person name="Miyauchi S."/>
            <person name="Viragh M."/>
            <person name="Kuo A."/>
            <person name="Thoen E."/>
            <person name="Andreopoulos B."/>
            <person name="Lu D."/>
            <person name="Skrede I."/>
            <person name="Drula E."/>
            <person name="Henrissat B."/>
            <person name="Morin E."/>
            <person name="Kohler A."/>
            <person name="Barry K."/>
            <person name="LaButti K."/>
            <person name="Morin E."/>
            <person name="Salamov A."/>
            <person name="Lipzen A."/>
            <person name="Mereny Z."/>
            <person name="Hegedus B."/>
            <person name="Baldrian P."/>
            <person name="Stursova M."/>
            <person name="Weitz H."/>
            <person name="Taylor A."/>
            <person name="Grigoriev I.V."/>
            <person name="Nagy L.G."/>
            <person name="Martin F."/>
            <person name="Kauserud H."/>
        </authorList>
    </citation>
    <scope>NUCLEOTIDE SEQUENCE</scope>
    <source>
        <strain evidence="1">CBHHK200</strain>
    </source>
</reference>
<sequence length="227" mass="24645">DNSRLPRWRHAEGWIHQAEVRDADRRKRPRSHIPSSPLMLSLPDGILQVYSPFVKISPLPPLGSVFRGVHAKLAEMVVASANETTVCRLSACGGAVRTRGVLRAPDIATPPTACCLPGCFSSTSLSARLRLVFSASLPTAHSCRYADSARVQSSSSPQDSIRLATARSSRLQERYCFCVSCTHARPRQAASLPPLAPHILSTLSAARSLPRYLEADDPFGVVFGLFT</sequence>
<dbReference type="Proteomes" id="UP001218188">
    <property type="component" value="Unassembled WGS sequence"/>
</dbReference>
<accession>A0AAD6SHP9</accession>
<dbReference type="EMBL" id="JARJCM010000114">
    <property type="protein sequence ID" value="KAJ7028219.1"/>
    <property type="molecule type" value="Genomic_DNA"/>
</dbReference>
<comment type="caution">
    <text evidence="1">The sequence shown here is derived from an EMBL/GenBank/DDBJ whole genome shotgun (WGS) entry which is preliminary data.</text>
</comment>
<proteinExistence type="predicted"/>
<name>A0AAD6SHP9_9AGAR</name>
<gene>
    <name evidence="1" type="ORF">C8F04DRAFT_1291374</name>
</gene>
<evidence type="ECO:0000313" key="1">
    <source>
        <dbReference type="EMBL" id="KAJ7028219.1"/>
    </source>
</evidence>
<feature type="non-terminal residue" evidence="1">
    <location>
        <position position="1"/>
    </location>
</feature>
<evidence type="ECO:0000313" key="2">
    <source>
        <dbReference type="Proteomes" id="UP001218188"/>
    </source>
</evidence>
<organism evidence="1 2">
    <name type="scientific">Mycena alexandri</name>
    <dbReference type="NCBI Taxonomy" id="1745969"/>
    <lineage>
        <taxon>Eukaryota</taxon>
        <taxon>Fungi</taxon>
        <taxon>Dikarya</taxon>
        <taxon>Basidiomycota</taxon>
        <taxon>Agaricomycotina</taxon>
        <taxon>Agaricomycetes</taxon>
        <taxon>Agaricomycetidae</taxon>
        <taxon>Agaricales</taxon>
        <taxon>Marasmiineae</taxon>
        <taxon>Mycenaceae</taxon>
        <taxon>Mycena</taxon>
    </lineage>
</organism>
<protein>
    <submittedName>
        <fullName evidence="1">Uncharacterized protein</fullName>
    </submittedName>
</protein>